<dbReference type="STRING" id="1314800.A0A1B7MIA5"/>
<name>A0A1B7MIA5_9AGAM</name>
<organism evidence="1 2">
    <name type="scientific">Rhizopogon vinicolor AM-OR11-026</name>
    <dbReference type="NCBI Taxonomy" id="1314800"/>
    <lineage>
        <taxon>Eukaryota</taxon>
        <taxon>Fungi</taxon>
        <taxon>Dikarya</taxon>
        <taxon>Basidiomycota</taxon>
        <taxon>Agaricomycotina</taxon>
        <taxon>Agaricomycetes</taxon>
        <taxon>Agaricomycetidae</taxon>
        <taxon>Boletales</taxon>
        <taxon>Suillineae</taxon>
        <taxon>Rhizopogonaceae</taxon>
        <taxon>Rhizopogon</taxon>
    </lineage>
</organism>
<reference evidence="1 2" key="1">
    <citation type="submission" date="2016-06" db="EMBL/GenBank/DDBJ databases">
        <title>Comparative genomics of the ectomycorrhizal sister species Rhizopogon vinicolor and Rhizopogon vesiculosus (Basidiomycota: Boletales) reveals a divergence of the mating type B locus.</title>
        <authorList>
            <consortium name="DOE Joint Genome Institute"/>
            <person name="Mujic A.B."/>
            <person name="Kuo A."/>
            <person name="Tritt A."/>
            <person name="Lipzen A."/>
            <person name="Chen C."/>
            <person name="Johnson J."/>
            <person name="Sharma A."/>
            <person name="Barry K."/>
            <person name="Grigoriev I.V."/>
            <person name="Spatafora J.W."/>
        </authorList>
    </citation>
    <scope>NUCLEOTIDE SEQUENCE [LARGE SCALE GENOMIC DNA]</scope>
    <source>
        <strain evidence="1 2">AM-OR11-026</strain>
    </source>
</reference>
<evidence type="ECO:0008006" key="3">
    <source>
        <dbReference type="Google" id="ProtNLM"/>
    </source>
</evidence>
<evidence type="ECO:0000313" key="1">
    <source>
        <dbReference type="EMBL" id="OAX32308.1"/>
    </source>
</evidence>
<accession>A0A1B7MIA5</accession>
<dbReference type="AlphaFoldDB" id="A0A1B7MIA5"/>
<protein>
    <recommendedName>
        <fullName evidence="3">Integrase zinc-binding domain-containing protein</fullName>
    </recommendedName>
</protein>
<keyword evidence="2" id="KW-1185">Reference proteome</keyword>
<dbReference type="Proteomes" id="UP000092154">
    <property type="component" value="Unassembled WGS sequence"/>
</dbReference>
<dbReference type="EMBL" id="KV449051">
    <property type="protein sequence ID" value="OAX32308.1"/>
    <property type="molecule type" value="Genomic_DNA"/>
</dbReference>
<proteinExistence type="predicted"/>
<dbReference type="InParanoid" id="A0A1B7MIA5"/>
<evidence type="ECO:0000313" key="2">
    <source>
        <dbReference type="Proteomes" id="UP000092154"/>
    </source>
</evidence>
<dbReference type="OrthoDB" id="444848at2759"/>
<gene>
    <name evidence="1" type="ORF">K503DRAFT_702238</name>
</gene>
<sequence length="233" mass="26606">MLTDDVKLYLKTCHKCQVRQTIKLHIPPTVPIPGGLFRKAHIVLKSCGLSPFFIVHGVEPLFPFDLTEAAFLLPFPDHDEFSTTDLISWRTRQLQKRTNNLELMEAKVLKARYNSIKHFEATHKITDHNFAPGDLVLVRNSRIEAELSRKMKPRYLGPLVVLRRTIGGSYLLAELDGAVSKLRFAAFQLIPYYPRNRLRISVTSITGFDDVGLDHMASEDMEELDNEESDQDS</sequence>